<reference evidence="1" key="1">
    <citation type="submission" date="2024-07" db="EMBL/GenBank/DDBJ databases">
        <title>Metagenome and Metagenome-Assembled Genomes of Archaea from a hot spring from the geothermal field of Los Azufres, Mexico.</title>
        <authorList>
            <person name="Marin-Paredes R."/>
            <person name="Martinez-Romero E."/>
            <person name="Servin-Garciduenas L.E."/>
        </authorList>
    </citation>
    <scope>NUCLEOTIDE SEQUENCE</scope>
    <source>
        <strain evidence="1">AZ1-454</strain>
    </source>
</reference>
<organism evidence="1 2">
    <name type="scientific">Candidatus Aramenus sulfurataquae</name>
    <dbReference type="NCBI Taxonomy" id="1326980"/>
    <lineage>
        <taxon>Archaea</taxon>
        <taxon>Thermoproteota</taxon>
        <taxon>Thermoprotei</taxon>
        <taxon>Sulfolobales</taxon>
        <taxon>Sulfolobaceae</taxon>
        <taxon>Candidatus Aramenus</taxon>
    </lineage>
</organism>
<sequence>MRILKAIGIFLALLLSLPVLVLVYMGFFVFNSPQAYSSTFLEGVLLTVTSSATAVAVDFALFTPLSYYLSRNRDLIADSLADVPASIPHPIVGVALVFLDSPYTPIGDFLRSLGINFFDTYLGLTSALVVVSAPIYIKSLKSFFDSLPRSYENYARSLGAGELRTFLAVVLPMSYKGIVTSLLVAMSRAMSEFGSIAIIAYYVLGGPFNGVTPAPIQIYEYFGYYGPGVAVTASAIMIVIGLAVLATVRVVQYKLGGAAGI</sequence>
<dbReference type="Proteomes" id="UP000053480">
    <property type="component" value="Unassembled WGS sequence"/>
</dbReference>
<gene>
    <name evidence="1" type="ORF">TQ35_0004255</name>
</gene>
<protein>
    <submittedName>
        <fullName evidence="1">ABC transporter permease</fullName>
    </submittedName>
</protein>
<name>A0ACC6TNG0_9CREN</name>
<dbReference type="EMBL" id="JZWS03000004">
    <property type="protein sequence ID" value="MEW9491399.1"/>
    <property type="molecule type" value="Genomic_DNA"/>
</dbReference>
<comment type="caution">
    <text evidence="1">The sequence shown here is derived from an EMBL/GenBank/DDBJ whole genome shotgun (WGS) entry which is preliminary data.</text>
</comment>
<proteinExistence type="predicted"/>
<evidence type="ECO:0000313" key="2">
    <source>
        <dbReference type="Proteomes" id="UP000053480"/>
    </source>
</evidence>
<evidence type="ECO:0000313" key="1">
    <source>
        <dbReference type="EMBL" id="MEW9491399.1"/>
    </source>
</evidence>
<accession>A0ACC6TNG0</accession>